<name>A0A1E5QC81_9PROT</name>
<sequence length="200" mass="22058">MADANRGDEPITIKKYANRRLYNTATSSYVTLDHLAQMVRDGVDFVVHDAKSGEDITRQVLTHIIVEEEAKGTNLLPLSFLRQLIALYGDSLQSMVPSYLEQTMHAFSGNQDHMRELMDKTLGAVPAMKPFEDMARKNMAMFENALKVFNPLAASGGVGAEAPSASEKTAPPSTDDGNVDDMRAQLDQLQKQLDKLSKRG</sequence>
<reference evidence="5" key="1">
    <citation type="submission" date="2016-07" db="EMBL/GenBank/DDBJ databases">
        <authorList>
            <person name="Florea S."/>
            <person name="Webb J.S."/>
            <person name="Jaromczyk J."/>
            <person name="Schardl C.L."/>
        </authorList>
    </citation>
    <scope>NUCLEOTIDE SEQUENCE [LARGE SCALE GENOMIC DNA]</scope>
    <source>
        <strain evidence="5">MV-1</strain>
    </source>
</reference>
<dbReference type="Proteomes" id="UP000095347">
    <property type="component" value="Unassembled WGS sequence"/>
</dbReference>
<feature type="domain" description="PHB accumulation regulatory" evidence="2">
    <location>
        <begin position="76"/>
        <end position="115"/>
    </location>
</feature>
<dbReference type="Pfam" id="PF05233">
    <property type="entry name" value="PHB_acc"/>
    <property type="match status" value="1"/>
</dbReference>
<evidence type="ECO:0000313" key="4">
    <source>
        <dbReference type="EMBL" id="OEJ69609.1"/>
    </source>
</evidence>
<dbReference type="RefSeq" id="WP_069956326.1">
    <property type="nucleotide sequence ID" value="NZ_MCGG01000002.1"/>
</dbReference>
<dbReference type="Pfam" id="PF07879">
    <property type="entry name" value="PHB_acc_N"/>
    <property type="match status" value="1"/>
</dbReference>
<accession>A0A1E5QC81</accession>
<dbReference type="InterPro" id="IPR012909">
    <property type="entry name" value="PHA_DNA-bd_N"/>
</dbReference>
<evidence type="ECO:0000313" key="5">
    <source>
        <dbReference type="Proteomes" id="UP000095347"/>
    </source>
</evidence>
<comment type="caution">
    <text evidence="4">The sequence shown here is derived from an EMBL/GenBank/DDBJ whole genome shotgun (WGS) entry which is preliminary data.</text>
</comment>
<protein>
    <submittedName>
        <fullName evidence="4">Polyhydroxyalkanoate synthesis repressor PhaR</fullName>
    </submittedName>
</protein>
<dbReference type="InterPro" id="IPR007897">
    <property type="entry name" value="PHB_accumulat"/>
</dbReference>
<feature type="domain" description="PHA accumulation regulator DNA-binding N-terminal" evidence="3">
    <location>
        <begin position="12"/>
        <end position="72"/>
    </location>
</feature>
<feature type="region of interest" description="Disordered" evidence="1">
    <location>
        <begin position="157"/>
        <end position="182"/>
    </location>
</feature>
<dbReference type="STRING" id="28181.BEN30_01860"/>
<dbReference type="OrthoDB" id="9795345at2"/>
<evidence type="ECO:0000259" key="3">
    <source>
        <dbReference type="Pfam" id="PF07879"/>
    </source>
</evidence>
<organism evidence="4 5">
    <name type="scientific">Magnetovibrio blakemorei</name>
    <dbReference type="NCBI Taxonomy" id="28181"/>
    <lineage>
        <taxon>Bacteria</taxon>
        <taxon>Pseudomonadati</taxon>
        <taxon>Pseudomonadota</taxon>
        <taxon>Alphaproteobacteria</taxon>
        <taxon>Rhodospirillales</taxon>
        <taxon>Magnetovibrionaceae</taxon>
        <taxon>Magnetovibrio</taxon>
    </lineage>
</organism>
<dbReference type="NCBIfam" id="TIGR01848">
    <property type="entry name" value="PHA_reg_PhaR"/>
    <property type="match status" value="1"/>
</dbReference>
<dbReference type="AlphaFoldDB" id="A0A1E5QC81"/>
<dbReference type="GO" id="GO:0006355">
    <property type="term" value="P:regulation of DNA-templated transcription"/>
    <property type="evidence" value="ECO:0007669"/>
    <property type="project" value="InterPro"/>
</dbReference>
<proteinExistence type="predicted"/>
<evidence type="ECO:0000256" key="1">
    <source>
        <dbReference type="SAM" id="MobiDB-lite"/>
    </source>
</evidence>
<evidence type="ECO:0000259" key="2">
    <source>
        <dbReference type="Pfam" id="PF05233"/>
    </source>
</evidence>
<dbReference type="EMBL" id="MCGG01000002">
    <property type="protein sequence ID" value="OEJ69609.1"/>
    <property type="molecule type" value="Genomic_DNA"/>
</dbReference>
<keyword evidence="5" id="KW-1185">Reference proteome</keyword>
<dbReference type="InterPro" id="IPR010134">
    <property type="entry name" value="PHA_reg_PhaR"/>
</dbReference>
<gene>
    <name evidence="4" type="ORF">BEN30_01860</name>
</gene>